<dbReference type="Proteomes" id="UP000245956">
    <property type="component" value="Unassembled WGS sequence"/>
</dbReference>
<evidence type="ECO:0000259" key="11">
    <source>
        <dbReference type="Pfam" id="PF06280"/>
    </source>
</evidence>
<protein>
    <submittedName>
        <fullName evidence="12">Subtilisin-like serine protease PR1C</fullName>
    </submittedName>
</protein>
<dbReference type="InterPro" id="IPR010435">
    <property type="entry name" value="C5a/SBT2-like_Fn3"/>
</dbReference>
<dbReference type="PANTHER" id="PTHR43806:SF66">
    <property type="entry name" value="SERIN ENDOPEPTIDASE"/>
    <property type="match status" value="1"/>
</dbReference>
<dbReference type="InterPro" id="IPR003137">
    <property type="entry name" value="PA_domain"/>
</dbReference>
<keyword evidence="5 8" id="KW-0378">Hydrolase</keyword>
<evidence type="ECO:0000256" key="3">
    <source>
        <dbReference type="ARBA" id="ARBA00022670"/>
    </source>
</evidence>
<evidence type="ECO:0000256" key="4">
    <source>
        <dbReference type="ARBA" id="ARBA00022729"/>
    </source>
</evidence>
<dbReference type="Gene3D" id="3.40.50.200">
    <property type="entry name" value="Peptidase S8/S53 domain"/>
    <property type="match status" value="2"/>
</dbReference>
<keyword evidence="4" id="KW-0732">Signal</keyword>
<dbReference type="Pfam" id="PF00082">
    <property type="entry name" value="Peptidase_S8"/>
    <property type="match status" value="1"/>
</dbReference>
<feature type="active site" description="Charge relay system" evidence="7 8">
    <location>
        <position position="276"/>
    </location>
</feature>
<dbReference type="GO" id="GO:0006508">
    <property type="term" value="P:proteolysis"/>
    <property type="evidence" value="ECO:0007669"/>
    <property type="project" value="UniProtKB-KW"/>
</dbReference>
<dbReference type="PANTHER" id="PTHR43806">
    <property type="entry name" value="PEPTIDASE S8"/>
    <property type="match status" value="1"/>
</dbReference>
<evidence type="ECO:0000256" key="2">
    <source>
        <dbReference type="ARBA" id="ARBA00022512"/>
    </source>
</evidence>
<evidence type="ECO:0000256" key="6">
    <source>
        <dbReference type="ARBA" id="ARBA00022825"/>
    </source>
</evidence>
<feature type="domain" description="Peptidase S8/S53" evidence="9">
    <location>
        <begin position="217"/>
        <end position="617"/>
    </location>
</feature>
<keyword evidence="3 8" id="KW-0645">Protease</keyword>
<keyword evidence="6 8" id="KW-0720">Serine protease</keyword>
<reference evidence="12 13" key="1">
    <citation type="journal article" date="2016" name="Front. Microbiol.">
        <title>Genome and transcriptome sequences reveal the specific parasitism of the nematophagous Purpureocillium lilacinum 36-1.</title>
        <authorList>
            <person name="Xie J."/>
            <person name="Li S."/>
            <person name="Mo C."/>
            <person name="Xiao X."/>
            <person name="Peng D."/>
            <person name="Wang G."/>
            <person name="Xiao Y."/>
        </authorList>
    </citation>
    <scope>NUCLEOTIDE SEQUENCE [LARGE SCALE GENOMIC DNA]</scope>
    <source>
        <strain evidence="12 13">36-1</strain>
    </source>
</reference>
<dbReference type="InterPro" id="IPR036852">
    <property type="entry name" value="Peptidase_S8/S53_dom_sf"/>
</dbReference>
<dbReference type="GO" id="GO:0016020">
    <property type="term" value="C:membrane"/>
    <property type="evidence" value="ECO:0007669"/>
    <property type="project" value="InterPro"/>
</dbReference>
<dbReference type="PRINTS" id="PR00723">
    <property type="entry name" value="SUBTILISIN"/>
</dbReference>
<gene>
    <name evidence="12" type="ORF">PCL_07856</name>
</gene>
<dbReference type="GO" id="GO:0004252">
    <property type="term" value="F:serine-type endopeptidase activity"/>
    <property type="evidence" value="ECO:0007669"/>
    <property type="project" value="UniProtKB-UniRule"/>
</dbReference>
<dbReference type="CDD" id="cd02124">
    <property type="entry name" value="PA_PoS1_like"/>
    <property type="match status" value="1"/>
</dbReference>
<dbReference type="InterPro" id="IPR015500">
    <property type="entry name" value="Peptidase_S8_subtilisin-rel"/>
</dbReference>
<name>A0A2U3EJ85_PURLI</name>
<evidence type="ECO:0000256" key="7">
    <source>
        <dbReference type="PIRSR" id="PIRSR615500-1"/>
    </source>
</evidence>
<dbReference type="Pfam" id="PF06280">
    <property type="entry name" value="fn3_5"/>
    <property type="match status" value="1"/>
</dbReference>
<dbReference type="PROSITE" id="PS51892">
    <property type="entry name" value="SUBTILASE"/>
    <property type="match status" value="1"/>
</dbReference>
<comment type="similarity">
    <text evidence="1 8">Belongs to the peptidase S8 family.</text>
</comment>
<dbReference type="PROSITE" id="PS00136">
    <property type="entry name" value="SUBTILASE_ASP"/>
    <property type="match status" value="1"/>
</dbReference>
<organism evidence="12 13">
    <name type="scientific">Purpureocillium lilacinum</name>
    <name type="common">Paecilomyces lilacinus</name>
    <dbReference type="NCBI Taxonomy" id="33203"/>
    <lineage>
        <taxon>Eukaryota</taxon>
        <taxon>Fungi</taxon>
        <taxon>Dikarya</taxon>
        <taxon>Ascomycota</taxon>
        <taxon>Pezizomycotina</taxon>
        <taxon>Sordariomycetes</taxon>
        <taxon>Hypocreomycetidae</taxon>
        <taxon>Hypocreales</taxon>
        <taxon>Ophiocordycipitaceae</taxon>
        <taxon>Purpureocillium</taxon>
    </lineage>
</organism>
<proteinExistence type="inferred from homology"/>
<dbReference type="EMBL" id="LCWV01000003">
    <property type="protein sequence ID" value="PWI74542.1"/>
    <property type="molecule type" value="Genomic_DNA"/>
</dbReference>
<dbReference type="InterPro" id="IPR034187">
    <property type="entry name" value="Peptidases_S8_5"/>
</dbReference>
<dbReference type="CDD" id="cd07489">
    <property type="entry name" value="Peptidases_S8_5"/>
    <property type="match status" value="1"/>
</dbReference>
<keyword evidence="2" id="KW-0134">Cell wall</keyword>
<evidence type="ECO:0000256" key="5">
    <source>
        <dbReference type="ARBA" id="ARBA00022801"/>
    </source>
</evidence>
<dbReference type="AlphaFoldDB" id="A0A2U3EJ85"/>
<feature type="domain" description="PA" evidence="10">
    <location>
        <begin position="445"/>
        <end position="522"/>
    </location>
</feature>
<evidence type="ECO:0000259" key="10">
    <source>
        <dbReference type="Pfam" id="PF02225"/>
    </source>
</evidence>
<evidence type="ECO:0000313" key="13">
    <source>
        <dbReference type="Proteomes" id="UP000245956"/>
    </source>
</evidence>
<accession>A0A2U3EJ85</accession>
<evidence type="ECO:0000256" key="8">
    <source>
        <dbReference type="PROSITE-ProRule" id="PRU01240"/>
    </source>
</evidence>
<dbReference type="PROSITE" id="PS00137">
    <property type="entry name" value="SUBTILASE_HIS"/>
    <property type="match status" value="1"/>
</dbReference>
<keyword evidence="2" id="KW-0964">Secreted</keyword>
<evidence type="ECO:0000259" key="9">
    <source>
        <dbReference type="Pfam" id="PF00082"/>
    </source>
</evidence>
<comment type="caution">
    <text evidence="12">The sequence shown here is derived from an EMBL/GenBank/DDBJ whole genome shotgun (WGS) entry which is preliminary data.</text>
</comment>
<feature type="active site" description="Charge relay system" evidence="7 8">
    <location>
        <position position="584"/>
    </location>
</feature>
<evidence type="ECO:0000313" key="12">
    <source>
        <dbReference type="EMBL" id="PWI74542.1"/>
    </source>
</evidence>
<sequence length="915" mass="97658">MVAQTVVRAANLVSASGSGHETVEGAISTRDARGNLARGWESTYTSNFCLSYRKKAPMVRTALLVSLLVAALSALKGPVPNPDGNIREFVPGGYIFEFEDGHDASAVIQEIGRIGTTRMHLNYKLFKGISVELHNVKTAKTMATEIASRPAIKNVWPIEVRPMPKPAGLQIIKAKDLALNRDQHGLSARANSSMHQDVFSTHVMTQVDKLHAEGFTGNGVKVAVIDTGVDYTHEALGGCFGEGCLVSFGTDLVGDDYHGSFSLIKPDNDPKDCNGHGTHVSGIIAAQKNSLNFMGAAPDVTLGMYKVFGCTGGAANDIIISALNMAFEDGANIITASLGESGGWSESPWGVVASRIVDQGVPCTISAGNDGQYGMFYPGSAGDANGVMGIASFENIIDPVLGYISSFSIDGGEDQYIGYLASSDCPNWPGTPLPVYATSLDPTVEDDACKPLPDDTPDLSGHAVLVRRGTCYFEEKAANILAKDGTYLLIYNNEPGFFAPNMDSASDKLNAAGHNVTVTLISPTYSPGLFVTGSVNHRIGGAVNDFSSWAPTWEMHFKPQVGAPGGNILSTWTDNDYANANGTSMSTPMVASILALIAQVRGTFDPTTLRNLVSAYAKPQIWNDGERFYQGLAPAPQQGAGFIQAHDAAYATTLLDPSSLSFNETAHFVKELSIKVPALIMYTLDADGVYPMKFPNEIVDGHATLAFSEQQVTLKPGTSMVISVSAQPPEGLDEGRLPVWSGYVIINGTDGSALSMPYQGLSGSMHTKAVLTWGHVGVASYKDKWFLDDGAEFILPGPGTVSDDILGIYANLVLGSPKVRCDIVPMTTCPPKSITVDDPLGDNFKTVGQPAGWPLKYVPRGGNLSPWDGQLDSGSYIPPGKYKFVIRALRLFGDETKLEEWDKDTSTSFHIKYQT</sequence>
<dbReference type="InterPro" id="IPR023827">
    <property type="entry name" value="Peptidase_S8_Asp-AS"/>
</dbReference>
<dbReference type="InterPro" id="IPR050131">
    <property type="entry name" value="Peptidase_S8_subtilisin-like"/>
</dbReference>
<evidence type="ECO:0000256" key="1">
    <source>
        <dbReference type="ARBA" id="ARBA00011073"/>
    </source>
</evidence>
<dbReference type="InterPro" id="IPR022398">
    <property type="entry name" value="Peptidase_S8_His-AS"/>
</dbReference>
<feature type="domain" description="C5a peptidase/Subtilisin-like protease SBT2-like Fn3-like" evidence="11">
    <location>
        <begin position="682"/>
        <end position="758"/>
    </location>
</feature>
<dbReference type="SUPFAM" id="SSF52743">
    <property type="entry name" value="Subtilisin-like"/>
    <property type="match status" value="1"/>
</dbReference>
<dbReference type="Pfam" id="PF02225">
    <property type="entry name" value="PA"/>
    <property type="match status" value="1"/>
</dbReference>
<dbReference type="InterPro" id="IPR000209">
    <property type="entry name" value="Peptidase_S8/S53_dom"/>
</dbReference>
<feature type="active site" description="Charge relay system" evidence="7 8">
    <location>
        <position position="226"/>
    </location>
</feature>